<evidence type="ECO:0000256" key="10">
    <source>
        <dbReference type="ARBA" id="ARBA00023114"/>
    </source>
</evidence>
<keyword evidence="6" id="KW-0812">Transmembrane</keyword>
<protein>
    <submittedName>
        <fullName evidence="19">Putative polysaccharide export protein</fullName>
    </submittedName>
</protein>
<dbReference type="PROSITE" id="PS51257">
    <property type="entry name" value="PROKAR_LIPOPROTEIN"/>
    <property type="match status" value="1"/>
</dbReference>
<keyword evidence="4" id="KW-1134">Transmembrane beta strand</keyword>
<keyword evidence="12" id="KW-0564">Palmitate</keyword>
<sequence>MDYMIDRSASVARILAISVMLAGCSALPSSGPVSSQIIQAAKDPKLNPIGFHIVPLTPKTLNILQNETPPLLSTLDKEGPGQGEHGAIGPGDVLSISVFEIGSGLFSGGGGAATGGRAAAGTASTASGGGGGGTTASVEALPPTEVDDQGSIAFPYIGRILVAGQTPTQLAKTIESQLASKSQNPQVIVRVLTDLHNSIIVSGDILHPGRQMLTLAHEGLLDIIAMGGGASHSSEDSMVMLTRHGVTGRIPLRTLETHPDENIPLMPGDRVQVIYLPRTYTVFGATHVNQTPFNTPVLTLDQAIARIGGPSDDTADANAIYLFRYESDEVAQKLGLAPKTGGTPIIYHVDLMNPTNYFLAQKFVMKDKDLIFVSNAKVNKLYKFLTLIGAVTSPAITAAYVAR</sequence>
<evidence type="ECO:0000256" key="8">
    <source>
        <dbReference type="ARBA" id="ARBA00023047"/>
    </source>
</evidence>
<dbReference type="InterPro" id="IPR003715">
    <property type="entry name" value="Poly_export_N"/>
</dbReference>
<keyword evidence="11" id="KW-0472">Membrane</keyword>
<keyword evidence="14" id="KW-0449">Lipoprotein</keyword>
<evidence type="ECO:0000256" key="1">
    <source>
        <dbReference type="ARBA" id="ARBA00004571"/>
    </source>
</evidence>
<dbReference type="InterPro" id="IPR054765">
    <property type="entry name" value="SLBB_dom"/>
</dbReference>
<feature type="compositionally biased region" description="Low complexity" evidence="15">
    <location>
        <begin position="116"/>
        <end position="126"/>
    </location>
</feature>
<evidence type="ECO:0000259" key="17">
    <source>
        <dbReference type="Pfam" id="PF02563"/>
    </source>
</evidence>
<keyword evidence="7 16" id="KW-0732">Signal</keyword>
<keyword evidence="8" id="KW-0625">Polysaccharide transport</keyword>
<evidence type="ECO:0000256" key="3">
    <source>
        <dbReference type="ARBA" id="ARBA00022448"/>
    </source>
</evidence>
<keyword evidence="9" id="KW-0406">Ion transport</keyword>
<proteinExistence type="inferred from homology"/>
<dbReference type="PANTHER" id="PTHR33619">
    <property type="entry name" value="POLYSACCHARIDE EXPORT PROTEIN GFCE-RELATED"/>
    <property type="match status" value="1"/>
</dbReference>
<comment type="subcellular location">
    <subcellularLocation>
        <location evidence="1">Cell outer membrane</location>
        <topology evidence="1">Multi-pass membrane protein</topology>
    </subcellularLocation>
</comment>
<evidence type="ECO:0000313" key="20">
    <source>
        <dbReference type="Proteomes" id="UP000001176"/>
    </source>
</evidence>
<keyword evidence="20" id="KW-1185">Reference proteome</keyword>
<evidence type="ECO:0000256" key="14">
    <source>
        <dbReference type="ARBA" id="ARBA00023288"/>
    </source>
</evidence>
<evidence type="ECO:0000256" key="16">
    <source>
        <dbReference type="SAM" id="SignalP"/>
    </source>
</evidence>
<dbReference type="Proteomes" id="UP000001176">
    <property type="component" value="Chromosome"/>
</dbReference>
<feature type="domain" description="SLBB" evidence="18">
    <location>
        <begin position="292"/>
        <end position="373"/>
    </location>
</feature>
<name>A9HMV6_GLUDA</name>
<feature type="signal peptide" evidence="16">
    <location>
        <begin position="1"/>
        <end position="22"/>
    </location>
</feature>
<keyword evidence="13" id="KW-0998">Cell outer membrane</keyword>
<gene>
    <name evidence="19" type="primary">ctrA</name>
    <name evidence="19" type="ordered locus">GDI2413</name>
</gene>
<dbReference type="PANTHER" id="PTHR33619:SF3">
    <property type="entry name" value="POLYSACCHARIDE EXPORT PROTEIN GFCE-RELATED"/>
    <property type="match status" value="1"/>
</dbReference>
<feature type="domain" description="Polysaccharide export protein N-terminal" evidence="17">
    <location>
        <begin position="87"/>
        <end position="191"/>
    </location>
</feature>
<evidence type="ECO:0000256" key="15">
    <source>
        <dbReference type="SAM" id="MobiDB-lite"/>
    </source>
</evidence>
<evidence type="ECO:0000256" key="5">
    <source>
        <dbReference type="ARBA" id="ARBA00022597"/>
    </source>
</evidence>
<evidence type="ECO:0000256" key="13">
    <source>
        <dbReference type="ARBA" id="ARBA00023237"/>
    </source>
</evidence>
<dbReference type="AlphaFoldDB" id="A9HMV6"/>
<dbReference type="Gene3D" id="3.10.560.10">
    <property type="entry name" value="Outer membrane lipoprotein wza domain like"/>
    <property type="match status" value="2"/>
</dbReference>
<evidence type="ECO:0000256" key="12">
    <source>
        <dbReference type="ARBA" id="ARBA00023139"/>
    </source>
</evidence>
<dbReference type="Pfam" id="PF22461">
    <property type="entry name" value="SLBB_2"/>
    <property type="match status" value="1"/>
</dbReference>
<keyword evidence="10" id="KW-0626">Porin</keyword>
<evidence type="ECO:0000256" key="11">
    <source>
        <dbReference type="ARBA" id="ARBA00023136"/>
    </source>
</evidence>
<feature type="chain" id="PRO_5002736237" evidence="16">
    <location>
        <begin position="23"/>
        <end position="403"/>
    </location>
</feature>
<dbReference type="KEGG" id="gdi:GDI2413"/>
<reference evidence="19 20" key="1">
    <citation type="journal article" date="2009" name="BMC Genomics">
        <title>Complete genome sequence of the sugarcane nitrogen-fixing endophyte Gluconacetobacter diazotrophicus Pal5.</title>
        <authorList>
            <person name="Bertalan M."/>
            <person name="Albano R."/>
            <person name="Padua V."/>
            <person name="Rouws L."/>
            <person name="Rojas C."/>
            <person name="Hemerly A."/>
            <person name="Teixeira K."/>
            <person name="Schwab S."/>
            <person name="Araujo J."/>
            <person name="Oliveira A."/>
            <person name="Franca L."/>
            <person name="Magalhaes V."/>
            <person name="Alqueres S."/>
            <person name="Cardoso A."/>
            <person name="Almeida W."/>
            <person name="Loureiro M.M."/>
            <person name="Nogueira E."/>
            <person name="Cidade D."/>
            <person name="Oliveira D."/>
            <person name="Simao T."/>
            <person name="Macedo J."/>
            <person name="Valadao A."/>
            <person name="Dreschsel M."/>
            <person name="Freitas F."/>
            <person name="Vidal M."/>
            <person name="Guedes H."/>
            <person name="Rodrigues E."/>
            <person name="Meneses C."/>
            <person name="Brioso P."/>
            <person name="Pozzer L."/>
            <person name="Figueiredo D."/>
            <person name="Montano H."/>
            <person name="Junior J."/>
            <person name="Filho G."/>
            <person name="Flores V."/>
            <person name="Ferreira B."/>
            <person name="Branco A."/>
            <person name="Gonzalez P."/>
            <person name="Guillobel H."/>
            <person name="Lemos M."/>
            <person name="Seibel L."/>
            <person name="Macedo J."/>
            <person name="Alves-Ferreira M."/>
            <person name="Sachetto-Martins G."/>
            <person name="Coelho A."/>
            <person name="Santos E."/>
            <person name="Amaral G."/>
            <person name="Neves A."/>
            <person name="Pacheco A.B."/>
            <person name="Carvalho D."/>
            <person name="Lery L."/>
            <person name="Bisch P."/>
            <person name="Rossle S.C."/>
            <person name="Urmenyi T."/>
            <person name="Kruger W.V."/>
            <person name="Martins O."/>
            <person name="Baldani J.I."/>
            <person name="Ferreira P.C."/>
        </authorList>
    </citation>
    <scope>NUCLEOTIDE SEQUENCE [LARGE SCALE GENOMIC DNA]</scope>
    <source>
        <strain evidence="20">ATCC 49037 / DSM 5601 / CCUG 37298 / CIP 103539 / LMG 7603 / PAl5</strain>
    </source>
</reference>
<evidence type="ECO:0000313" key="19">
    <source>
        <dbReference type="EMBL" id="CAP56356.1"/>
    </source>
</evidence>
<dbReference type="Gene3D" id="3.30.1950.10">
    <property type="entry name" value="wza like domain"/>
    <property type="match status" value="1"/>
</dbReference>
<keyword evidence="3" id="KW-0813">Transport</keyword>
<organism evidence="19 20">
    <name type="scientific">Gluconacetobacter diazotrophicus (strain ATCC 49037 / DSM 5601 / CCUG 37298 / CIP 103539 / LMG 7603 / PAl5)</name>
    <dbReference type="NCBI Taxonomy" id="272568"/>
    <lineage>
        <taxon>Bacteria</taxon>
        <taxon>Pseudomonadati</taxon>
        <taxon>Pseudomonadota</taxon>
        <taxon>Alphaproteobacteria</taxon>
        <taxon>Acetobacterales</taxon>
        <taxon>Acetobacteraceae</taxon>
        <taxon>Gluconacetobacter</taxon>
    </lineage>
</organism>
<evidence type="ECO:0000256" key="6">
    <source>
        <dbReference type="ARBA" id="ARBA00022692"/>
    </source>
</evidence>
<dbReference type="InterPro" id="IPR049712">
    <property type="entry name" value="Poly_export"/>
</dbReference>
<feature type="region of interest" description="Disordered" evidence="15">
    <location>
        <begin position="116"/>
        <end position="141"/>
    </location>
</feature>
<evidence type="ECO:0000256" key="7">
    <source>
        <dbReference type="ARBA" id="ARBA00022729"/>
    </source>
</evidence>
<evidence type="ECO:0000256" key="4">
    <source>
        <dbReference type="ARBA" id="ARBA00022452"/>
    </source>
</evidence>
<comment type="similarity">
    <text evidence="2">Belongs to the BexD/CtrA/VexA family.</text>
</comment>
<keyword evidence="5" id="KW-0762">Sugar transport</keyword>
<evidence type="ECO:0000256" key="2">
    <source>
        <dbReference type="ARBA" id="ARBA00009450"/>
    </source>
</evidence>
<dbReference type="Pfam" id="PF02563">
    <property type="entry name" value="Poly_export"/>
    <property type="match status" value="1"/>
</dbReference>
<dbReference type="GO" id="GO:0015159">
    <property type="term" value="F:polysaccharide transmembrane transporter activity"/>
    <property type="evidence" value="ECO:0007669"/>
    <property type="project" value="InterPro"/>
</dbReference>
<evidence type="ECO:0000259" key="18">
    <source>
        <dbReference type="Pfam" id="PF22461"/>
    </source>
</evidence>
<dbReference type="EMBL" id="AM889285">
    <property type="protein sequence ID" value="CAP56356.1"/>
    <property type="molecule type" value="Genomic_DNA"/>
</dbReference>
<evidence type="ECO:0000256" key="9">
    <source>
        <dbReference type="ARBA" id="ARBA00023065"/>
    </source>
</evidence>
<accession>A9HMV6</accession>